<feature type="transmembrane region" description="Helical" evidence="5">
    <location>
        <begin position="215"/>
        <end position="235"/>
    </location>
</feature>
<gene>
    <name evidence="5" type="primary">nuoH</name>
    <name evidence="7" type="ORF">BRCON_1374</name>
</gene>
<protein>
    <recommendedName>
        <fullName evidence="5">NADH-quinone oxidoreductase subunit H</fullName>
        <ecNumber evidence="5">7.1.1.-</ecNumber>
    </recommendedName>
    <alternativeName>
        <fullName evidence="5">NADH dehydrogenase I subunit H</fullName>
    </alternativeName>
    <alternativeName>
        <fullName evidence="5">NDH-1 subunit H</fullName>
    </alternativeName>
</protein>
<comment type="subcellular location">
    <subcellularLocation>
        <location evidence="5 6">Cell membrane</location>
        <topology evidence="5 6">Multi-pass membrane protein</topology>
    </subcellularLocation>
    <subcellularLocation>
        <location evidence="1">Membrane</location>
        <topology evidence="1">Multi-pass membrane protein</topology>
    </subcellularLocation>
</comment>
<proteinExistence type="inferred from homology"/>
<keyword evidence="5" id="KW-1003">Cell membrane</keyword>
<dbReference type="PROSITE" id="PS00668">
    <property type="entry name" value="COMPLEX1_ND1_2"/>
    <property type="match status" value="1"/>
</dbReference>
<dbReference type="GO" id="GO:0009060">
    <property type="term" value="P:aerobic respiration"/>
    <property type="evidence" value="ECO:0007669"/>
    <property type="project" value="TreeGrafter"/>
</dbReference>
<feature type="transmembrane region" description="Helical" evidence="5">
    <location>
        <begin position="264"/>
        <end position="289"/>
    </location>
</feature>
<keyword evidence="5" id="KW-1278">Translocase</keyword>
<dbReference type="PANTHER" id="PTHR11432">
    <property type="entry name" value="NADH DEHYDROGENASE SUBUNIT 1"/>
    <property type="match status" value="1"/>
</dbReference>
<dbReference type="NCBIfam" id="NF004741">
    <property type="entry name" value="PRK06076.1-2"/>
    <property type="match status" value="1"/>
</dbReference>
<feature type="transmembrane region" description="Helical" evidence="5">
    <location>
        <begin position="333"/>
        <end position="354"/>
    </location>
</feature>
<feature type="transmembrane region" description="Helical" evidence="5">
    <location>
        <begin position="360"/>
        <end position="379"/>
    </location>
</feature>
<keyword evidence="2 5" id="KW-0812">Transmembrane</keyword>
<feature type="transmembrane region" description="Helical" evidence="5">
    <location>
        <begin position="142"/>
        <end position="164"/>
    </location>
</feature>
<keyword evidence="5 7" id="KW-0830">Ubiquinone</keyword>
<dbReference type="GO" id="GO:0048038">
    <property type="term" value="F:quinone binding"/>
    <property type="evidence" value="ECO:0007669"/>
    <property type="project" value="UniProtKB-KW"/>
</dbReference>
<feature type="transmembrane region" description="Helical" evidence="5">
    <location>
        <begin position="31"/>
        <end position="62"/>
    </location>
</feature>
<dbReference type="GO" id="GO:0016655">
    <property type="term" value="F:oxidoreductase activity, acting on NAD(P)H, quinone or similar compound as acceptor"/>
    <property type="evidence" value="ECO:0007669"/>
    <property type="project" value="UniProtKB-UniRule"/>
</dbReference>
<name>A0A2Z4Y4L7_SUMC1</name>
<dbReference type="PROSITE" id="PS00667">
    <property type="entry name" value="COMPLEX1_ND1_1"/>
    <property type="match status" value="1"/>
</dbReference>
<dbReference type="HAMAP" id="MF_01350">
    <property type="entry name" value="NDH1_NuoH"/>
    <property type="match status" value="1"/>
</dbReference>
<dbReference type="EMBL" id="CP030759">
    <property type="protein sequence ID" value="AXA36151.1"/>
    <property type="molecule type" value="Genomic_DNA"/>
</dbReference>
<reference evidence="7 8" key="1">
    <citation type="submission" date="2018-05" db="EMBL/GenBank/DDBJ databases">
        <title>A metagenomic window into the 2 km-deep terrestrial subsurface aquifer revealed taxonomically and functionally diverse microbial community comprising novel uncultured bacterial lineages.</title>
        <authorList>
            <person name="Kadnikov V.V."/>
            <person name="Mardanov A.V."/>
            <person name="Beletsky A.V."/>
            <person name="Banks D."/>
            <person name="Pimenov N.V."/>
            <person name="Frank Y.A."/>
            <person name="Karnachuk O.V."/>
            <person name="Ravin N.V."/>
        </authorList>
    </citation>
    <scope>NUCLEOTIDE SEQUENCE [LARGE SCALE GENOMIC DNA]</scope>
    <source>
        <strain evidence="7">BY</strain>
    </source>
</reference>
<dbReference type="GO" id="GO:0005886">
    <property type="term" value="C:plasma membrane"/>
    <property type="evidence" value="ECO:0007669"/>
    <property type="project" value="UniProtKB-SubCell"/>
</dbReference>
<dbReference type="AlphaFoldDB" id="A0A2Z4Y4L7"/>
<comment type="similarity">
    <text evidence="5 6">Belongs to the complex I subunit 1 family.</text>
</comment>
<feature type="transmembrane region" description="Helical" evidence="5">
    <location>
        <begin position="108"/>
        <end position="130"/>
    </location>
</feature>
<keyword evidence="4 5" id="KW-0472">Membrane</keyword>
<evidence type="ECO:0000313" key="8">
    <source>
        <dbReference type="Proteomes" id="UP000262583"/>
    </source>
</evidence>
<organism evidence="7 8">
    <name type="scientific">Sumerlaea chitinivorans</name>
    <dbReference type="NCBI Taxonomy" id="2250252"/>
    <lineage>
        <taxon>Bacteria</taxon>
        <taxon>Candidatus Sumerlaeota</taxon>
        <taxon>Candidatus Sumerlaeia</taxon>
        <taxon>Candidatus Sumerlaeales</taxon>
        <taxon>Candidatus Sumerlaeaceae</taxon>
        <taxon>Candidatus Sumerlaea</taxon>
    </lineage>
</organism>
<comment type="catalytic activity">
    <reaction evidence="5">
        <text>a quinone + NADH + 5 H(+)(in) = a quinol + NAD(+) + 4 H(+)(out)</text>
        <dbReference type="Rhea" id="RHEA:57888"/>
        <dbReference type="ChEBI" id="CHEBI:15378"/>
        <dbReference type="ChEBI" id="CHEBI:24646"/>
        <dbReference type="ChEBI" id="CHEBI:57540"/>
        <dbReference type="ChEBI" id="CHEBI:57945"/>
        <dbReference type="ChEBI" id="CHEBI:132124"/>
    </reaction>
</comment>
<evidence type="ECO:0000256" key="2">
    <source>
        <dbReference type="ARBA" id="ARBA00022692"/>
    </source>
</evidence>
<dbReference type="InterPro" id="IPR001694">
    <property type="entry name" value="NADH_UbQ_OxRdtase_su1/FPO"/>
</dbReference>
<dbReference type="GO" id="GO:0003954">
    <property type="term" value="F:NADH dehydrogenase activity"/>
    <property type="evidence" value="ECO:0007669"/>
    <property type="project" value="TreeGrafter"/>
</dbReference>
<evidence type="ECO:0000256" key="6">
    <source>
        <dbReference type="RuleBase" id="RU000471"/>
    </source>
</evidence>
<dbReference type="InterPro" id="IPR018086">
    <property type="entry name" value="NADH_UbQ_OxRdtase_su1_CS"/>
</dbReference>
<keyword evidence="3 5" id="KW-1133">Transmembrane helix</keyword>
<comment type="function">
    <text evidence="5">NDH-1 shuttles electrons from NADH, via FMN and iron-sulfur (Fe-S) centers, to quinones in the respiratory chain. The immediate electron acceptor for the enzyme in this species is believed to be ubiquinone. Couples the redox reaction to proton translocation (for every two electrons transferred, four hydrogen ions are translocated across the cytoplasmic membrane), and thus conserves the redox energy in a proton gradient. This subunit may bind ubiquinone.</text>
</comment>
<sequence>MIEKASELPLFSPPPNIFGGLLERIVEQTHLPAWVVVAGGILVASAVILGVISLAAMILIYAERKVAGHIQSRLGPMRVGWHGILQSIADGLKLLVKEDVVPANAHRFLFSFAPALVLVGALVPFAAVPFADIFVVANMDAALFFVLAFAALEVIGVIMAGWASNSKWSLYGGMRLAAQMMSYEIPMGLSALTVVLLAGTLNFNEIAAQQTVLPYIFISPWALVAFVIFYVAGLASAKRAPFDLPEAESELVSGFHTEYSGMRFAFFFLAEYAVMVLVSMVASLLFLGGWNFPFPAAGHPVLGAIQLLTKTSFLLFVMLWLRWTLPRVRIDQVMYMCLKVLLPFSLVCLIGAAFELVMGSHILMWMLFAFLVGLTYSLARSSRSYSAKSV</sequence>
<evidence type="ECO:0000256" key="4">
    <source>
        <dbReference type="ARBA" id="ARBA00023136"/>
    </source>
</evidence>
<dbReference type="Proteomes" id="UP000262583">
    <property type="component" value="Chromosome"/>
</dbReference>
<accession>A0A2Z4Y4L7</accession>
<dbReference type="EC" id="7.1.1.-" evidence="5"/>
<feature type="transmembrane region" description="Helical" evidence="5">
    <location>
        <begin position="185"/>
        <end position="203"/>
    </location>
</feature>
<keyword evidence="5" id="KW-0874">Quinone</keyword>
<dbReference type="KEGG" id="schv:BRCON_1374"/>
<feature type="transmembrane region" description="Helical" evidence="5">
    <location>
        <begin position="301"/>
        <end position="321"/>
    </location>
</feature>
<comment type="subunit">
    <text evidence="5">NDH-1 is composed of 14 different subunits. Subunits NuoA, H, J, K, L, M, N constitute the membrane sector of the complex.</text>
</comment>
<dbReference type="Pfam" id="PF00146">
    <property type="entry name" value="NADHdh"/>
    <property type="match status" value="1"/>
</dbReference>
<keyword evidence="5 6" id="KW-0520">NAD</keyword>
<evidence type="ECO:0000256" key="3">
    <source>
        <dbReference type="ARBA" id="ARBA00022989"/>
    </source>
</evidence>
<evidence type="ECO:0000256" key="1">
    <source>
        <dbReference type="ARBA" id="ARBA00004141"/>
    </source>
</evidence>
<evidence type="ECO:0000256" key="5">
    <source>
        <dbReference type="HAMAP-Rule" id="MF_01350"/>
    </source>
</evidence>
<evidence type="ECO:0000313" key="7">
    <source>
        <dbReference type="EMBL" id="AXA36151.1"/>
    </source>
</evidence>
<dbReference type="PANTHER" id="PTHR11432:SF3">
    <property type="entry name" value="NADH-UBIQUINONE OXIDOREDUCTASE CHAIN 1"/>
    <property type="match status" value="1"/>
</dbReference>